<accession>E4RTK2</accession>
<dbReference type="STRING" id="649349.Lbys_1137"/>
<dbReference type="KEGG" id="lby:Lbys_1137"/>
<dbReference type="OrthoDB" id="1522941at2"/>
<dbReference type="Proteomes" id="UP000007435">
    <property type="component" value="Chromosome"/>
</dbReference>
<dbReference type="HOGENOM" id="CLU_050037_0_0_10"/>
<evidence type="ECO:0000313" key="1">
    <source>
        <dbReference type="EMBL" id="ADQ16859.1"/>
    </source>
</evidence>
<organism evidence="1 2">
    <name type="scientific">Leadbetterella byssophila (strain DSM 17132 / JCM 16389 / KACC 11308 / NBRC 106382 / 4M15)</name>
    <dbReference type="NCBI Taxonomy" id="649349"/>
    <lineage>
        <taxon>Bacteria</taxon>
        <taxon>Pseudomonadati</taxon>
        <taxon>Bacteroidota</taxon>
        <taxon>Cytophagia</taxon>
        <taxon>Cytophagales</taxon>
        <taxon>Leadbetterellaceae</taxon>
        <taxon>Leadbetterella</taxon>
    </lineage>
</organism>
<protein>
    <submittedName>
        <fullName evidence="1">Acyl-CoA reductase</fullName>
    </submittedName>
</protein>
<reference key="1">
    <citation type="submission" date="2010-11" db="EMBL/GenBank/DDBJ databases">
        <title>The complete genome of Leadbetterella byssophila DSM 17132.</title>
        <authorList>
            <consortium name="US DOE Joint Genome Institute (JGI-PGF)"/>
            <person name="Lucas S."/>
            <person name="Copeland A."/>
            <person name="Lapidus A."/>
            <person name="Glavina del Rio T."/>
            <person name="Dalin E."/>
            <person name="Tice H."/>
            <person name="Bruce D."/>
            <person name="Goodwin L."/>
            <person name="Pitluck S."/>
            <person name="Kyrpides N."/>
            <person name="Mavromatis K."/>
            <person name="Ivanova N."/>
            <person name="Teshima H."/>
            <person name="Brettin T."/>
            <person name="Detter J.C."/>
            <person name="Han C."/>
            <person name="Tapia R."/>
            <person name="Land M."/>
            <person name="Hauser L."/>
            <person name="Markowitz V."/>
            <person name="Cheng J.-F."/>
            <person name="Hugenholtz P."/>
            <person name="Woyke T."/>
            <person name="Wu D."/>
            <person name="Tindall B."/>
            <person name="Pomrenke H.G."/>
            <person name="Brambilla E."/>
            <person name="Klenk H.-P."/>
            <person name="Eisen J.A."/>
        </authorList>
    </citation>
    <scope>NUCLEOTIDE SEQUENCE [LARGE SCALE GENOMIC DNA]</scope>
    <source>
        <strain>DSM 17132</strain>
    </source>
</reference>
<evidence type="ECO:0000313" key="2">
    <source>
        <dbReference type="Proteomes" id="UP000007435"/>
    </source>
</evidence>
<gene>
    <name evidence="1" type="ordered locus">Lbys_1137</name>
</gene>
<reference evidence="1 2" key="2">
    <citation type="journal article" date="2011" name="Stand. Genomic Sci.">
        <title>Complete genome sequence of Leadbetterella byssophila type strain (4M15).</title>
        <authorList>
            <person name="Abt B."/>
            <person name="Teshima H."/>
            <person name="Lucas S."/>
            <person name="Lapidus A."/>
            <person name="Del Rio T.G."/>
            <person name="Nolan M."/>
            <person name="Tice H."/>
            <person name="Cheng J.F."/>
            <person name="Pitluck S."/>
            <person name="Liolios K."/>
            <person name="Pagani I."/>
            <person name="Ivanova N."/>
            <person name="Mavromatis K."/>
            <person name="Pati A."/>
            <person name="Tapia R."/>
            <person name="Han C."/>
            <person name="Goodwin L."/>
            <person name="Chen A."/>
            <person name="Palaniappan K."/>
            <person name="Land M."/>
            <person name="Hauser L."/>
            <person name="Chang Y.J."/>
            <person name="Jeffries C.D."/>
            <person name="Rohde M."/>
            <person name="Goker M."/>
            <person name="Tindall B.J."/>
            <person name="Detter J.C."/>
            <person name="Woyke T."/>
            <person name="Bristow J."/>
            <person name="Eisen J.A."/>
            <person name="Markowitz V."/>
            <person name="Hugenholtz P."/>
            <person name="Klenk H.P."/>
            <person name="Kyrpides N.C."/>
        </authorList>
    </citation>
    <scope>NUCLEOTIDE SEQUENCE [LARGE SCALE GENOMIC DNA]</scope>
    <source>
        <strain evidence="2">DSM 17132 / JCM 16389 / KACC 11308 / NBRC 106382 / 4M15</strain>
    </source>
</reference>
<dbReference type="EMBL" id="CP002305">
    <property type="protein sequence ID" value="ADQ16859.1"/>
    <property type="molecule type" value="Genomic_DNA"/>
</dbReference>
<dbReference type="AlphaFoldDB" id="E4RTK2"/>
<proteinExistence type="predicted"/>
<name>E4RTK2_LEAB4</name>
<sequence length="325" mass="36792">MKIEDRIVLFSELGQELLSPSEELIAGAKARNPWFTEDNIRKAIQRVAEEFLNKEKLEAWVSAYPATYFTPNGPKRIGIVAAGNLPLVGIQDLIHVLMSGHEAYYKPSSQDEVLPTFIISRLKGKLPVYLADKLNDLDAYIATGSGNTARYFEYYLGKKPSIIRKNRVSVAILDGSESRADLANLGNDILEYFGLGCRNISKLYVPKGYDFTHFFESIEYWNTITLHSKYVNNYDYNKSIFLVNGDEHLDNGFLLLKRSSDLHSPISTVFFEEYEDRNAVQSILEEKKEEIQCVVGREVRFGSSQKPSLGDYADGVDTLAFLSRL</sequence>
<dbReference type="RefSeq" id="WP_013407909.1">
    <property type="nucleotide sequence ID" value="NC_014655.1"/>
</dbReference>
<dbReference type="eggNOG" id="COG1012">
    <property type="taxonomic scope" value="Bacteria"/>
</dbReference>
<keyword evidence="2" id="KW-1185">Reference proteome</keyword>